<reference evidence="6 7" key="1">
    <citation type="submission" date="2006-03" db="EMBL/GenBank/DDBJ databases">
        <title>Complete sequence of Methylobacillus flagellatus KT.</title>
        <authorList>
            <consortium name="US DOE Joint Genome Institute"/>
            <person name="Copeland A."/>
            <person name="Lucas S."/>
            <person name="Lapidus A."/>
            <person name="Barry K."/>
            <person name="Detter J.C."/>
            <person name="Glavina del Rio T."/>
            <person name="Hammon N."/>
            <person name="Israni S."/>
            <person name="Dalin E."/>
            <person name="Tice H."/>
            <person name="Pitluck S."/>
            <person name="Brettin T."/>
            <person name="Bruce D."/>
            <person name="Han C."/>
            <person name="Tapia R."/>
            <person name="Saunders E."/>
            <person name="Gilna P."/>
            <person name="Schmutz J."/>
            <person name="Larimer F."/>
            <person name="Land M."/>
            <person name="Kyrpides N."/>
            <person name="Anderson I."/>
            <person name="Richardson P."/>
        </authorList>
    </citation>
    <scope>NUCLEOTIDE SEQUENCE [LARGE SCALE GENOMIC DNA]</scope>
    <source>
        <strain evidence="7">KT / ATCC 51484 / DSM 6875</strain>
    </source>
</reference>
<comment type="catalytic activity">
    <reaction evidence="1">
        <text>3',3'-c-di-GMP + H2O = 5'-phosphoguanylyl(3'-&gt;5')guanosine + H(+)</text>
        <dbReference type="Rhea" id="RHEA:24902"/>
        <dbReference type="ChEBI" id="CHEBI:15377"/>
        <dbReference type="ChEBI" id="CHEBI:15378"/>
        <dbReference type="ChEBI" id="CHEBI:58754"/>
        <dbReference type="ChEBI" id="CHEBI:58805"/>
        <dbReference type="EC" id="3.1.4.52"/>
    </reaction>
    <physiologicalReaction direction="left-to-right" evidence="1">
        <dbReference type="Rhea" id="RHEA:24903"/>
    </physiologicalReaction>
</comment>
<gene>
    <name evidence="6" type="ordered locus">Mfla_1114</name>
</gene>
<dbReference type="PROSITE" id="PS50112">
    <property type="entry name" value="PAS"/>
    <property type="match status" value="1"/>
</dbReference>
<dbReference type="InterPro" id="IPR052155">
    <property type="entry name" value="Biofilm_reg_signaling"/>
</dbReference>
<protein>
    <submittedName>
        <fullName evidence="6">Diguanylate cyclase/phosphodiesterase (GGDEF &amp; EAL domains) with PAS/PAC sensor(S)</fullName>
    </submittedName>
</protein>
<dbReference type="SMART" id="SM00267">
    <property type="entry name" value="GGDEF"/>
    <property type="match status" value="1"/>
</dbReference>
<dbReference type="Gene3D" id="3.30.70.270">
    <property type="match status" value="1"/>
</dbReference>
<dbReference type="HOGENOM" id="CLU_000445_70_20_4"/>
<dbReference type="NCBIfam" id="TIGR00229">
    <property type="entry name" value="sensory_box"/>
    <property type="match status" value="1"/>
</dbReference>
<dbReference type="InterPro" id="IPR035919">
    <property type="entry name" value="EAL_sf"/>
</dbReference>
<dbReference type="SMART" id="SM00052">
    <property type="entry name" value="EAL"/>
    <property type="match status" value="1"/>
</dbReference>
<dbReference type="InterPro" id="IPR013656">
    <property type="entry name" value="PAS_4"/>
</dbReference>
<dbReference type="SMART" id="SM00086">
    <property type="entry name" value="PAC"/>
    <property type="match status" value="1"/>
</dbReference>
<dbReference type="InterPro" id="IPR001633">
    <property type="entry name" value="EAL_dom"/>
</dbReference>
<dbReference type="Proteomes" id="UP000002440">
    <property type="component" value="Chromosome"/>
</dbReference>
<dbReference type="FunFam" id="3.20.20.450:FF:000001">
    <property type="entry name" value="Cyclic di-GMP phosphodiesterase yahA"/>
    <property type="match status" value="1"/>
</dbReference>
<dbReference type="CDD" id="cd00130">
    <property type="entry name" value="PAS"/>
    <property type="match status" value="1"/>
</dbReference>
<organism evidence="6 7">
    <name type="scientific">Methylobacillus flagellatus (strain ATCC 51484 / DSM 6875 / VKM B-1610 / KT)</name>
    <dbReference type="NCBI Taxonomy" id="265072"/>
    <lineage>
        <taxon>Bacteria</taxon>
        <taxon>Pseudomonadati</taxon>
        <taxon>Pseudomonadota</taxon>
        <taxon>Betaproteobacteria</taxon>
        <taxon>Nitrosomonadales</taxon>
        <taxon>Methylophilaceae</taxon>
        <taxon>Methylobacillus</taxon>
    </lineage>
</organism>
<dbReference type="eggNOG" id="COG2202">
    <property type="taxonomic scope" value="Bacteria"/>
</dbReference>
<evidence type="ECO:0000259" key="3">
    <source>
        <dbReference type="PROSITE" id="PS50113"/>
    </source>
</evidence>
<dbReference type="SMART" id="SM00091">
    <property type="entry name" value="PAS"/>
    <property type="match status" value="2"/>
</dbReference>
<dbReference type="Pfam" id="PF00990">
    <property type="entry name" value="GGDEF"/>
    <property type="match status" value="1"/>
</dbReference>
<dbReference type="PROSITE" id="PS50887">
    <property type="entry name" value="GGDEF"/>
    <property type="match status" value="1"/>
</dbReference>
<dbReference type="STRING" id="265072.Mfla_1114"/>
<dbReference type="Pfam" id="PF13426">
    <property type="entry name" value="PAS_9"/>
    <property type="match status" value="1"/>
</dbReference>
<dbReference type="PANTHER" id="PTHR44757">
    <property type="entry name" value="DIGUANYLATE CYCLASE DGCP"/>
    <property type="match status" value="1"/>
</dbReference>
<dbReference type="InterPro" id="IPR035965">
    <property type="entry name" value="PAS-like_dom_sf"/>
</dbReference>
<dbReference type="CDD" id="cd01949">
    <property type="entry name" value="GGDEF"/>
    <property type="match status" value="1"/>
</dbReference>
<dbReference type="Gene3D" id="3.20.20.450">
    <property type="entry name" value="EAL domain"/>
    <property type="match status" value="1"/>
</dbReference>
<dbReference type="NCBIfam" id="TIGR00254">
    <property type="entry name" value="GGDEF"/>
    <property type="match status" value="1"/>
</dbReference>
<dbReference type="GO" id="GO:0071732">
    <property type="term" value="P:cellular response to nitric oxide"/>
    <property type="evidence" value="ECO:0007669"/>
    <property type="project" value="UniProtKB-ARBA"/>
</dbReference>
<accession>Q1H2A5</accession>
<dbReference type="InterPro" id="IPR000014">
    <property type="entry name" value="PAS"/>
</dbReference>
<dbReference type="PANTHER" id="PTHR44757:SF2">
    <property type="entry name" value="BIOFILM ARCHITECTURE MAINTENANCE PROTEIN MBAA"/>
    <property type="match status" value="1"/>
</dbReference>
<dbReference type="Gene3D" id="3.30.450.20">
    <property type="entry name" value="PAS domain"/>
    <property type="match status" value="2"/>
</dbReference>
<dbReference type="eggNOG" id="COG5001">
    <property type="taxonomic scope" value="Bacteria"/>
</dbReference>
<dbReference type="KEGG" id="mfa:Mfla_1114"/>
<dbReference type="SUPFAM" id="SSF55785">
    <property type="entry name" value="PYP-like sensor domain (PAS domain)"/>
    <property type="match status" value="2"/>
</dbReference>
<dbReference type="Pfam" id="PF00563">
    <property type="entry name" value="EAL"/>
    <property type="match status" value="1"/>
</dbReference>
<evidence type="ECO:0000259" key="2">
    <source>
        <dbReference type="PROSITE" id="PS50112"/>
    </source>
</evidence>
<name>Q1H2A5_METFK</name>
<evidence type="ECO:0000313" key="6">
    <source>
        <dbReference type="EMBL" id="ABE49382.1"/>
    </source>
</evidence>
<evidence type="ECO:0000259" key="5">
    <source>
        <dbReference type="PROSITE" id="PS50887"/>
    </source>
</evidence>
<dbReference type="CDD" id="cd01948">
    <property type="entry name" value="EAL"/>
    <property type="match status" value="1"/>
</dbReference>
<dbReference type="InterPro" id="IPR029787">
    <property type="entry name" value="Nucleotide_cyclase"/>
</dbReference>
<proteinExistence type="predicted"/>
<dbReference type="GO" id="GO:0071111">
    <property type="term" value="F:cyclic-guanylate-specific phosphodiesterase activity"/>
    <property type="evidence" value="ECO:0007669"/>
    <property type="project" value="UniProtKB-EC"/>
</dbReference>
<evidence type="ECO:0000313" key="7">
    <source>
        <dbReference type="Proteomes" id="UP000002440"/>
    </source>
</evidence>
<dbReference type="OrthoDB" id="9813903at2"/>
<keyword evidence="7" id="KW-1185">Reference proteome</keyword>
<feature type="domain" description="EAL" evidence="4">
    <location>
        <begin position="468"/>
        <end position="722"/>
    </location>
</feature>
<dbReference type="InterPro" id="IPR001610">
    <property type="entry name" value="PAC"/>
</dbReference>
<feature type="domain" description="GGDEF" evidence="5">
    <location>
        <begin position="321"/>
        <end position="459"/>
    </location>
</feature>
<feature type="domain" description="PAS" evidence="2">
    <location>
        <begin position="165"/>
        <end position="222"/>
    </location>
</feature>
<dbReference type="EMBL" id="CP000284">
    <property type="protein sequence ID" value="ABE49382.1"/>
    <property type="molecule type" value="Genomic_DNA"/>
</dbReference>
<dbReference type="SUPFAM" id="SSF55073">
    <property type="entry name" value="Nucleotide cyclase"/>
    <property type="match status" value="1"/>
</dbReference>
<feature type="domain" description="PAC" evidence="3">
    <location>
        <begin position="237"/>
        <end position="289"/>
    </location>
</feature>
<dbReference type="Pfam" id="PF08448">
    <property type="entry name" value="PAS_4"/>
    <property type="match status" value="1"/>
</dbReference>
<dbReference type="SUPFAM" id="SSF141868">
    <property type="entry name" value="EAL domain-like"/>
    <property type="match status" value="1"/>
</dbReference>
<dbReference type="AlphaFoldDB" id="Q1H2A5"/>
<evidence type="ECO:0000259" key="4">
    <source>
        <dbReference type="PROSITE" id="PS50883"/>
    </source>
</evidence>
<dbReference type="InterPro" id="IPR000160">
    <property type="entry name" value="GGDEF_dom"/>
</dbReference>
<sequence>MQIDKLLEMPIVESDAEALQERLVQVETALRKQDVQLRTILDNLPLCAICFDVEFCCQFVNLSFCDDFGRTPEQWAGARLASMMPEDWLRHLEPAMRQALSGKQANIHFAVRGANDEILYKNALIISRRGMTDMPHGSTTGVLVLVTDCTEQELMSQKLMALIKEHDELKIALDAHAIVAVTDARGVITRVNDKFCSISQYGREELVGSTHRIVNSGHHPKEFFQHLWRTVSSGQVWNGEVCNRAKDGTLYWVHTTIVPFLGEDGVPVQYIAIRADITQRKILEQSVQRMALYDDLTGLPNRRLMVERLQMIREACVRSHRHGAVMFLDLDNFKEINDTHGHEQGDRLLKQVGQRLRENIRQVDTVARAGGDEFIILLADLDEDPAKATAQAYNVAEKLRNALSTPYIFNRIVLHTSTSVGIVMFSDKAKPKTELFKHADMALYRAKAQGKNRISMFDPSLQAEVLEYASLLADLRQALQRDEFRLYFQPVVNRDGKVIGHEALIRWIHPVRGMVLPGQFIPVAEQTGLIQEIGQWVLSMACKQLNVWSEDAVKSQWTLSVNVSAKQFRDMDFVGKVHDAIRQSGADPKRLWLELTESMFHTDIVQTIEKMRALQDIGVHFSMDDFGTGYSSLSVLKLLPLDQLKIDRSFVRDVIDDPNDAAIVRTILALAGILNLTVVAEGIESSEQFDFLEQHGCQAFQGYFFGKPVPMDEETQASGLIS</sequence>
<dbReference type="InterPro" id="IPR000700">
    <property type="entry name" value="PAS-assoc_C"/>
</dbReference>
<dbReference type="PROSITE" id="PS50113">
    <property type="entry name" value="PAC"/>
    <property type="match status" value="1"/>
</dbReference>
<evidence type="ECO:0000256" key="1">
    <source>
        <dbReference type="ARBA" id="ARBA00051114"/>
    </source>
</evidence>
<dbReference type="RefSeq" id="WP_011479336.1">
    <property type="nucleotide sequence ID" value="NC_007947.1"/>
</dbReference>
<dbReference type="InterPro" id="IPR043128">
    <property type="entry name" value="Rev_trsase/Diguanyl_cyclase"/>
</dbReference>
<dbReference type="PROSITE" id="PS50883">
    <property type="entry name" value="EAL"/>
    <property type="match status" value="1"/>
</dbReference>
<dbReference type="FunFam" id="3.30.70.270:FF:000001">
    <property type="entry name" value="Diguanylate cyclase domain protein"/>
    <property type="match status" value="1"/>
</dbReference>